<proteinExistence type="predicted"/>
<reference evidence="2 3" key="1">
    <citation type="submission" date="2014-04" db="EMBL/GenBank/DDBJ databases">
        <title>Evolutionary Origins and Diversification of the Mycorrhizal Mutualists.</title>
        <authorList>
            <consortium name="DOE Joint Genome Institute"/>
            <consortium name="Mycorrhizal Genomics Consortium"/>
            <person name="Kohler A."/>
            <person name="Kuo A."/>
            <person name="Nagy L.G."/>
            <person name="Floudas D."/>
            <person name="Copeland A."/>
            <person name="Barry K.W."/>
            <person name="Cichocki N."/>
            <person name="Veneault-Fourrey C."/>
            <person name="LaButti K."/>
            <person name="Lindquist E.A."/>
            <person name="Lipzen A."/>
            <person name="Lundell T."/>
            <person name="Morin E."/>
            <person name="Murat C."/>
            <person name="Riley R."/>
            <person name="Ohm R."/>
            <person name="Sun H."/>
            <person name="Tunlid A."/>
            <person name="Henrissat B."/>
            <person name="Grigoriev I.V."/>
            <person name="Hibbett D.S."/>
            <person name="Martin F."/>
        </authorList>
    </citation>
    <scope>NUCLEOTIDE SEQUENCE [LARGE SCALE GENOMIC DNA]</scope>
    <source>
        <strain evidence="2 3">Koide BX008</strain>
    </source>
</reference>
<dbReference type="AlphaFoldDB" id="A0A0C2W1L7"/>
<sequence length="356" mass="40229">ELERENARLTEQLQSAPKETKRARPLSFDGKTSVGEESSRNKKSKTSQTKKPAPSKGKGKHRATEEEEEEEYCHGTDRELYCSDDDEEGFDYDSETGGDFIALQHGIPWQPISQPSLISRLQPEQSTSRVPYQQSTPASTQPITEAALAPQPPQPRDAENQWHTSLRVRTNGGRPTFAGQMPNNSPSDRLGGPALFRLQGWTNARLNPNGHVSIQEPTHWITNVPGLWLRPITYWGTGQPLQKAREAARIPFNQCSYAQRWAVHQATREGILLEDLASKEPDVKDEALLAKRPPSIRVDNNGRLNVHNITVWMFLLMTQPEKREGTIEWFWYVACLLFGRRGQYAEALTSLNLSHN</sequence>
<feature type="region of interest" description="Disordered" evidence="1">
    <location>
        <begin position="1"/>
        <end position="96"/>
    </location>
</feature>
<feature type="compositionally biased region" description="Acidic residues" evidence="1">
    <location>
        <begin position="82"/>
        <end position="96"/>
    </location>
</feature>
<protein>
    <submittedName>
        <fullName evidence="2">Uncharacterized protein</fullName>
    </submittedName>
</protein>
<dbReference type="Proteomes" id="UP000054549">
    <property type="component" value="Unassembled WGS sequence"/>
</dbReference>
<evidence type="ECO:0000313" key="2">
    <source>
        <dbReference type="EMBL" id="KIL54997.1"/>
    </source>
</evidence>
<dbReference type="OrthoDB" id="10609082at2759"/>
<feature type="compositionally biased region" description="Basic and acidic residues" evidence="1">
    <location>
        <begin position="72"/>
        <end position="81"/>
    </location>
</feature>
<accession>A0A0C2W1L7</accession>
<gene>
    <name evidence="2" type="ORF">M378DRAFT_18349</name>
</gene>
<dbReference type="EMBL" id="KN818584">
    <property type="protein sequence ID" value="KIL54997.1"/>
    <property type="molecule type" value="Genomic_DNA"/>
</dbReference>
<feature type="non-terminal residue" evidence="2">
    <location>
        <position position="1"/>
    </location>
</feature>
<keyword evidence="3" id="KW-1185">Reference proteome</keyword>
<feature type="region of interest" description="Disordered" evidence="1">
    <location>
        <begin position="169"/>
        <end position="188"/>
    </location>
</feature>
<feature type="region of interest" description="Disordered" evidence="1">
    <location>
        <begin position="120"/>
        <end position="141"/>
    </location>
</feature>
<organism evidence="2 3">
    <name type="scientific">Amanita muscaria (strain Koide BX008)</name>
    <dbReference type="NCBI Taxonomy" id="946122"/>
    <lineage>
        <taxon>Eukaryota</taxon>
        <taxon>Fungi</taxon>
        <taxon>Dikarya</taxon>
        <taxon>Basidiomycota</taxon>
        <taxon>Agaricomycotina</taxon>
        <taxon>Agaricomycetes</taxon>
        <taxon>Agaricomycetidae</taxon>
        <taxon>Agaricales</taxon>
        <taxon>Pluteineae</taxon>
        <taxon>Amanitaceae</taxon>
        <taxon>Amanita</taxon>
    </lineage>
</organism>
<dbReference type="InParanoid" id="A0A0C2W1L7"/>
<evidence type="ECO:0000256" key="1">
    <source>
        <dbReference type="SAM" id="MobiDB-lite"/>
    </source>
</evidence>
<name>A0A0C2W1L7_AMAMK</name>
<dbReference type="HOGENOM" id="CLU_779787_0_0_1"/>
<feature type="non-terminal residue" evidence="2">
    <location>
        <position position="356"/>
    </location>
</feature>
<evidence type="ECO:0000313" key="3">
    <source>
        <dbReference type="Proteomes" id="UP000054549"/>
    </source>
</evidence>